<feature type="region of interest" description="Disordered" evidence="1">
    <location>
        <begin position="86"/>
        <end position="110"/>
    </location>
</feature>
<protein>
    <submittedName>
        <fullName evidence="2">Uncharacterized protein</fullName>
    </submittedName>
</protein>
<keyword evidence="3" id="KW-1185">Reference proteome</keyword>
<feature type="region of interest" description="Disordered" evidence="1">
    <location>
        <begin position="166"/>
        <end position="197"/>
    </location>
</feature>
<organism evidence="2 3">
    <name type="scientific">Sphaeroforma arctica JP610</name>
    <dbReference type="NCBI Taxonomy" id="667725"/>
    <lineage>
        <taxon>Eukaryota</taxon>
        <taxon>Ichthyosporea</taxon>
        <taxon>Ichthyophonida</taxon>
        <taxon>Sphaeroforma</taxon>
    </lineage>
</organism>
<dbReference type="EMBL" id="KQ244374">
    <property type="protein sequence ID" value="KNC74474.1"/>
    <property type="molecule type" value="Genomic_DNA"/>
</dbReference>
<gene>
    <name evidence="2" type="ORF">SARC_12982</name>
</gene>
<sequence>AELMSALECIPLCHVLNTNLCQGPGRIFSDAKIEEGQWLANHNLKRRETKYPNYIPQLVQATPSHTDACTYTQPCLNTRICVETPHTNTPSSAKSGPAAALNEPSNPQSGVFAQSEAYHCNTPETSLSNSPLHTPRGGTRGIVQSCANLGSDTTAPADHGGVVEKQFASSMKPDQISRSKAAQEDDLEDWLDGVLSD</sequence>
<dbReference type="Proteomes" id="UP000054560">
    <property type="component" value="Unassembled WGS sequence"/>
</dbReference>
<proteinExistence type="predicted"/>
<feature type="compositionally biased region" description="Polar residues" evidence="1">
    <location>
        <begin position="122"/>
        <end position="132"/>
    </location>
</feature>
<dbReference type="RefSeq" id="XP_014148376.1">
    <property type="nucleotide sequence ID" value="XM_014292901.1"/>
</dbReference>
<feature type="non-terminal residue" evidence="2">
    <location>
        <position position="1"/>
    </location>
</feature>
<dbReference type="GeneID" id="25913486"/>
<evidence type="ECO:0000313" key="3">
    <source>
        <dbReference type="Proteomes" id="UP000054560"/>
    </source>
</evidence>
<dbReference type="AlphaFoldDB" id="A0A0L0FCK3"/>
<evidence type="ECO:0000256" key="1">
    <source>
        <dbReference type="SAM" id="MobiDB-lite"/>
    </source>
</evidence>
<reference evidence="2 3" key="1">
    <citation type="submission" date="2011-02" db="EMBL/GenBank/DDBJ databases">
        <title>The Genome Sequence of Sphaeroforma arctica JP610.</title>
        <authorList>
            <consortium name="The Broad Institute Genome Sequencing Platform"/>
            <person name="Russ C."/>
            <person name="Cuomo C."/>
            <person name="Young S.K."/>
            <person name="Zeng Q."/>
            <person name="Gargeya S."/>
            <person name="Alvarado L."/>
            <person name="Berlin A."/>
            <person name="Chapman S.B."/>
            <person name="Chen Z."/>
            <person name="Freedman E."/>
            <person name="Gellesch M."/>
            <person name="Goldberg J."/>
            <person name="Griggs A."/>
            <person name="Gujja S."/>
            <person name="Heilman E."/>
            <person name="Heiman D."/>
            <person name="Howarth C."/>
            <person name="Mehta T."/>
            <person name="Neiman D."/>
            <person name="Pearson M."/>
            <person name="Roberts A."/>
            <person name="Saif S."/>
            <person name="Shea T."/>
            <person name="Shenoy N."/>
            <person name="Sisk P."/>
            <person name="Stolte C."/>
            <person name="Sykes S."/>
            <person name="White J."/>
            <person name="Yandava C."/>
            <person name="Burger G."/>
            <person name="Gray M.W."/>
            <person name="Holland P.W.H."/>
            <person name="King N."/>
            <person name="Lang F.B.F."/>
            <person name="Roger A.J."/>
            <person name="Ruiz-Trillo I."/>
            <person name="Haas B."/>
            <person name="Nusbaum C."/>
            <person name="Birren B."/>
        </authorList>
    </citation>
    <scope>NUCLEOTIDE SEQUENCE [LARGE SCALE GENOMIC DNA]</scope>
    <source>
        <strain evidence="2 3">JP610</strain>
    </source>
</reference>
<accession>A0A0L0FCK3</accession>
<name>A0A0L0FCK3_9EUKA</name>
<feature type="region of interest" description="Disordered" evidence="1">
    <location>
        <begin position="122"/>
        <end position="141"/>
    </location>
</feature>
<evidence type="ECO:0000313" key="2">
    <source>
        <dbReference type="EMBL" id="KNC74474.1"/>
    </source>
</evidence>